<name>A0A0B6Z2S5_9EUPU</name>
<accession>A0A0B6Z2S5</accession>
<protein>
    <submittedName>
        <fullName evidence="1">Uncharacterized protein</fullName>
    </submittedName>
</protein>
<dbReference type="AlphaFoldDB" id="A0A0B6Z2S5"/>
<proteinExistence type="predicted"/>
<feature type="non-terminal residue" evidence="1">
    <location>
        <position position="1"/>
    </location>
</feature>
<dbReference type="EMBL" id="HACG01015095">
    <property type="protein sequence ID" value="CEK61960.1"/>
    <property type="molecule type" value="Transcribed_RNA"/>
</dbReference>
<organism evidence="1">
    <name type="scientific">Arion vulgaris</name>
    <dbReference type="NCBI Taxonomy" id="1028688"/>
    <lineage>
        <taxon>Eukaryota</taxon>
        <taxon>Metazoa</taxon>
        <taxon>Spiralia</taxon>
        <taxon>Lophotrochozoa</taxon>
        <taxon>Mollusca</taxon>
        <taxon>Gastropoda</taxon>
        <taxon>Heterobranchia</taxon>
        <taxon>Euthyneura</taxon>
        <taxon>Panpulmonata</taxon>
        <taxon>Eupulmonata</taxon>
        <taxon>Stylommatophora</taxon>
        <taxon>Helicina</taxon>
        <taxon>Arionoidea</taxon>
        <taxon>Arionidae</taxon>
        <taxon>Arion</taxon>
    </lineage>
</organism>
<reference evidence="1" key="1">
    <citation type="submission" date="2014-12" db="EMBL/GenBank/DDBJ databases">
        <title>Insight into the proteome of Arion vulgaris.</title>
        <authorList>
            <person name="Aradska J."/>
            <person name="Bulat T."/>
            <person name="Smidak R."/>
            <person name="Sarate P."/>
            <person name="Gangsoo J."/>
            <person name="Sialana F."/>
            <person name="Bilban M."/>
            <person name="Lubec G."/>
        </authorList>
    </citation>
    <scope>NUCLEOTIDE SEQUENCE</scope>
    <source>
        <tissue evidence="1">Skin</tissue>
    </source>
</reference>
<feature type="non-terminal residue" evidence="1">
    <location>
        <position position="137"/>
    </location>
</feature>
<evidence type="ECO:0000313" key="1">
    <source>
        <dbReference type="EMBL" id="CEK61960.1"/>
    </source>
</evidence>
<gene>
    <name evidence="1" type="primary">ORF43782</name>
</gene>
<sequence>KFWNKILDIGFADANQISEDCYAEQDLLLADLVSIYMKLRRTPDLLSALLSSVEKTVSGTDVFAHLPQFYDRLVQMFSDAPLGSLLDMWENLQAVSVRFMELLTTQSQDSAHAYICLHWVFSFYTILLGNTRLFNHW</sequence>